<proteinExistence type="predicted"/>
<reference evidence="1" key="1">
    <citation type="submission" date="2014-09" db="EMBL/GenBank/DDBJ databases">
        <authorList>
            <person name="Magalhaes I.L.F."/>
            <person name="Oliveira U."/>
            <person name="Santos F.R."/>
            <person name="Vidigal T.H.D.A."/>
            <person name="Brescovit A.D."/>
            <person name="Santos A.J."/>
        </authorList>
    </citation>
    <scope>NUCLEOTIDE SEQUENCE</scope>
    <source>
        <tissue evidence="1">Shoot tissue taken approximately 20 cm above the soil surface</tissue>
    </source>
</reference>
<accession>A0A0A9ASK6</accession>
<organism evidence="1">
    <name type="scientific">Arundo donax</name>
    <name type="common">Giant reed</name>
    <name type="synonym">Donax arundinaceus</name>
    <dbReference type="NCBI Taxonomy" id="35708"/>
    <lineage>
        <taxon>Eukaryota</taxon>
        <taxon>Viridiplantae</taxon>
        <taxon>Streptophyta</taxon>
        <taxon>Embryophyta</taxon>
        <taxon>Tracheophyta</taxon>
        <taxon>Spermatophyta</taxon>
        <taxon>Magnoliopsida</taxon>
        <taxon>Liliopsida</taxon>
        <taxon>Poales</taxon>
        <taxon>Poaceae</taxon>
        <taxon>PACMAD clade</taxon>
        <taxon>Arundinoideae</taxon>
        <taxon>Arundineae</taxon>
        <taxon>Arundo</taxon>
    </lineage>
</organism>
<dbReference type="EMBL" id="GBRH01245990">
    <property type="protein sequence ID" value="JAD51905.1"/>
    <property type="molecule type" value="Transcribed_RNA"/>
</dbReference>
<protein>
    <submittedName>
        <fullName evidence="1">Uncharacterized protein</fullName>
    </submittedName>
</protein>
<dbReference type="AlphaFoldDB" id="A0A0A9ASK6"/>
<name>A0A0A9ASK6_ARUDO</name>
<sequence>MRSLELSGVHENSLVHLPLSISKMSHLICLNYQSRC</sequence>
<evidence type="ECO:0000313" key="1">
    <source>
        <dbReference type="EMBL" id="JAD51905.1"/>
    </source>
</evidence>
<reference evidence="1" key="2">
    <citation type="journal article" date="2015" name="Data Brief">
        <title>Shoot transcriptome of the giant reed, Arundo donax.</title>
        <authorList>
            <person name="Barrero R.A."/>
            <person name="Guerrero F.D."/>
            <person name="Moolhuijzen P."/>
            <person name="Goolsby J.A."/>
            <person name="Tidwell J."/>
            <person name="Bellgard S.E."/>
            <person name="Bellgard M.I."/>
        </authorList>
    </citation>
    <scope>NUCLEOTIDE SEQUENCE</scope>
    <source>
        <tissue evidence="1">Shoot tissue taken approximately 20 cm above the soil surface</tissue>
    </source>
</reference>